<protein>
    <recommendedName>
        <fullName evidence="10">ATP synthase gamma chain</fullName>
    </recommendedName>
    <alternativeName>
        <fullName evidence="10">ATP synthase F1 sector gamma subunit</fullName>
    </alternativeName>
    <alternativeName>
        <fullName evidence="10">F-ATPase gamma subunit</fullName>
    </alternativeName>
</protein>
<keyword evidence="6 10" id="KW-0406">Ion transport</keyword>
<dbReference type="PANTHER" id="PTHR11693:SF22">
    <property type="entry name" value="ATP SYNTHASE SUBUNIT GAMMA, MITOCHONDRIAL"/>
    <property type="match status" value="1"/>
</dbReference>
<dbReference type="Pfam" id="PF00231">
    <property type="entry name" value="ATP-synt"/>
    <property type="match status" value="1"/>
</dbReference>
<dbReference type="InterPro" id="IPR035968">
    <property type="entry name" value="ATP_synth_F1_ATPase_gsu"/>
</dbReference>
<keyword evidence="7 10" id="KW-0472">Membrane</keyword>
<evidence type="ECO:0000313" key="12">
    <source>
        <dbReference type="Proteomes" id="UP000824250"/>
    </source>
</evidence>
<comment type="similarity">
    <text evidence="3 10">Belongs to the ATPase gamma chain family.</text>
</comment>
<evidence type="ECO:0000256" key="5">
    <source>
        <dbReference type="ARBA" id="ARBA00022781"/>
    </source>
</evidence>
<dbReference type="GO" id="GO:0045259">
    <property type="term" value="C:proton-transporting ATP synthase complex"/>
    <property type="evidence" value="ECO:0007669"/>
    <property type="project" value="UniProtKB-KW"/>
</dbReference>
<evidence type="ECO:0000256" key="7">
    <source>
        <dbReference type="ARBA" id="ARBA00023136"/>
    </source>
</evidence>
<dbReference type="NCBIfam" id="TIGR01146">
    <property type="entry name" value="ATPsyn_F1gamma"/>
    <property type="match status" value="1"/>
</dbReference>
<proteinExistence type="inferred from homology"/>
<reference evidence="11" key="1">
    <citation type="submission" date="2020-10" db="EMBL/GenBank/DDBJ databases">
        <authorList>
            <person name="Gilroy R."/>
        </authorList>
    </citation>
    <scope>NUCLEOTIDE SEQUENCE</scope>
    <source>
        <strain evidence="11">CHK180-2868</strain>
    </source>
</reference>
<comment type="subunit">
    <text evidence="10">F-type ATPases have 2 components, CF(1) - the catalytic core - and CF(0) - the membrane proton channel. CF(1) has five subunits: alpha(3), beta(3), gamma(1), delta(1), epsilon(1). CF(0) has three main subunits: a, b and c.</text>
</comment>
<evidence type="ECO:0000256" key="6">
    <source>
        <dbReference type="ARBA" id="ARBA00023065"/>
    </source>
</evidence>
<dbReference type="AlphaFoldDB" id="A0A9D1A4R5"/>
<dbReference type="Gene3D" id="1.10.287.80">
    <property type="entry name" value="ATP synthase, gamma subunit, helix hairpin domain"/>
    <property type="match status" value="1"/>
</dbReference>
<dbReference type="GO" id="GO:0005524">
    <property type="term" value="F:ATP binding"/>
    <property type="evidence" value="ECO:0007669"/>
    <property type="project" value="UniProtKB-UniRule"/>
</dbReference>
<dbReference type="HAMAP" id="MF_00815">
    <property type="entry name" value="ATP_synth_gamma_bact"/>
    <property type="match status" value="1"/>
</dbReference>
<comment type="subcellular location">
    <subcellularLocation>
        <location evidence="10">Cell membrane</location>
        <topology evidence="10">Peripheral membrane protein</topology>
    </subcellularLocation>
    <subcellularLocation>
        <location evidence="2">Membrane</location>
        <topology evidence="2">Peripheral membrane protein</topology>
    </subcellularLocation>
</comment>
<keyword evidence="4 10" id="KW-0813">Transport</keyword>
<comment type="caution">
    <text evidence="11">The sequence shown here is derived from an EMBL/GenBank/DDBJ whole genome shotgun (WGS) entry which is preliminary data.</text>
</comment>
<dbReference type="InterPro" id="IPR000131">
    <property type="entry name" value="ATP_synth_F1_gsu"/>
</dbReference>
<sequence length="309" mass="35225">MANTREIQNRMKSIQDTLKITNAMYMISSTKLQKAKRNLAQTENYFFTLQNMISRILRHLPDDHKIETNPYFDIREKKSEKDRVRGYIVVTADKGLAGAYNHNVLKLAEEQMEIGGQYKLFVVGELGRQFFAARGVELEQHFHYTAQNPSLHRARIISETVIDQFLSGKLDEVHLIYTAMKNSMVTEPRIMQLLPMVRETCLSKAALSSGIFQEEFVLEPSPRAVLNNIIPDTIMGYVYGALVESFCSEQNARMMAMEAANKSGEEMLHNLSVEYNRVRQALITQEITEVIAGAKAQKKKKQQKAGKEA</sequence>
<evidence type="ECO:0000256" key="2">
    <source>
        <dbReference type="ARBA" id="ARBA00004170"/>
    </source>
</evidence>
<evidence type="ECO:0000256" key="10">
    <source>
        <dbReference type="HAMAP-Rule" id="MF_00815"/>
    </source>
</evidence>
<dbReference type="EMBL" id="DVGC01000032">
    <property type="protein sequence ID" value="HIR05480.1"/>
    <property type="molecule type" value="Genomic_DNA"/>
</dbReference>
<keyword evidence="9 10" id="KW-0066">ATP synthesis</keyword>
<evidence type="ECO:0000256" key="9">
    <source>
        <dbReference type="ARBA" id="ARBA00023310"/>
    </source>
</evidence>
<dbReference type="CDD" id="cd12151">
    <property type="entry name" value="F1-ATPase_gamma"/>
    <property type="match status" value="1"/>
</dbReference>
<evidence type="ECO:0000313" key="11">
    <source>
        <dbReference type="EMBL" id="HIR05480.1"/>
    </source>
</evidence>
<evidence type="ECO:0000256" key="3">
    <source>
        <dbReference type="ARBA" id="ARBA00007681"/>
    </source>
</evidence>
<dbReference type="Gene3D" id="3.40.1380.10">
    <property type="match status" value="1"/>
</dbReference>
<accession>A0A9D1A4R5</accession>
<evidence type="ECO:0000256" key="8">
    <source>
        <dbReference type="ARBA" id="ARBA00023196"/>
    </source>
</evidence>
<dbReference type="PRINTS" id="PR00126">
    <property type="entry name" value="ATPASEGAMMA"/>
</dbReference>
<evidence type="ECO:0000256" key="1">
    <source>
        <dbReference type="ARBA" id="ARBA00003456"/>
    </source>
</evidence>
<dbReference type="PROSITE" id="PS00153">
    <property type="entry name" value="ATPASE_GAMMA"/>
    <property type="match status" value="1"/>
</dbReference>
<dbReference type="GO" id="GO:0005886">
    <property type="term" value="C:plasma membrane"/>
    <property type="evidence" value="ECO:0007669"/>
    <property type="project" value="UniProtKB-SubCell"/>
</dbReference>
<keyword evidence="5 10" id="KW-0375">Hydrogen ion transport</keyword>
<dbReference type="GO" id="GO:0042777">
    <property type="term" value="P:proton motive force-driven plasma membrane ATP synthesis"/>
    <property type="evidence" value="ECO:0007669"/>
    <property type="project" value="UniProtKB-UniRule"/>
</dbReference>
<evidence type="ECO:0000256" key="4">
    <source>
        <dbReference type="ARBA" id="ARBA00022448"/>
    </source>
</evidence>
<comment type="function">
    <text evidence="1 10">Produces ATP from ADP in the presence of a proton gradient across the membrane. The gamma chain is believed to be important in regulating ATPase activity and the flow of protons through the CF(0) complex.</text>
</comment>
<reference evidence="11" key="2">
    <citation type="journal article" date="2021" name="PeerJ">
        <title>Extensive microbial diversity within the chicken gut microbiome revealed by metagenomics and culture.</title>
        <authorList>
            <person name="Gilroy R."/>
            <person name="Ravi A."/>
            <person name="Getino M."/>
            <person name="Pursley I."/>
            <person name="Horton D.L."/>
            <person name="Alikhan N.F."/>
            <person name="Baker D."/>
            <person name="Gharbi K."/>
            <person name="Hall N."/>
            <person name="Watson M."/>
            <person name="Adriaenssens E.M."/>
            <person name="Foster-Nyarko E."/>
            <person name="Jarju S."/>
            <person name="Secka A."/>
            <person name="Antonio M."/>
            <person name="Oren A."/>
            <person name="Chaudhuri R.R."/>
            <person name="La Ragione R."/>
            <person name="Hildebrand F."/>
            <person name="Pallen M.J."/>
        </authorList>
    </citation>
    <scope>NUCLEOTIDE SEQUENCE</scope>
    <source>
        <strain evidence="11">CHK180-2868</strain>
    </source>
</reference>
<dbReference type="SUPFAM" id="SSF52943">
    <property type="entry name" value="ATP synthase (F1-ATPase), gamma subunit"/>
    <property type="match status" value="1"/>
</dbReference>
<dbReference type="GO" id="GO:0046933">
    <property type="term" value="F:proton-transporting ATP synthase activity, rotational mechanism"/>
    <property type="evidence" value="ECO:0007669"/>
    <property type="project" value="UniProtKB-UniRule"/>
</dbReference>
<organism evidence="11 12">
    <name type="scientific">Candidatus Copromonas faecavium</name>
    <name type="common">nom. illeg.</name>
    <dbReference type="NCBI Taxonomy" id="2840740"/>
    <lineage>
        <taxon>Bacteria</taxon>
        <taxon>Bacillati</taxon>
        <taxon>Bacillota</taxon>
        <taxon>Clostridia</taxon>
        <taxon>Lachnospirales</taxon>
        <taxon>Lachnospiraceae</taxon>
        <taxon>Candidatus Copromonas (nom. illeg.)</taxon>
    </lineage>
</organism>
<name>A0A9D1A4R5_9FIRM</name>
<dbReference type="InterPro" id="IPR023632">
    <property type="entry name" value="ATP_synth_F1_gsu_CS"/>
</dbReference>
<dbReference type="Proteomes" id="UP000824250">
    <property type="component" value="Unassembled WGS sequence"/>
</dbReference>
<gene>
    <name evidence="10 11" type="primary">atpG</name>
    <name evidence="11" type="ORF">IAB28_05885</name>
</gene>
<keyword evidence="8 10" id="KW-0139">CF(1)</keyword>
<dbReference type="PANTHER" id="PTHR11693">
    <property type="entry name" value="ATP SYNTHASE GAMMA CHAIN"/>
    <property type="match status" value="1"/>
</dbReference>
<keyword evidence="10" id="KW-1003">Cell membrane</keyword>